<organism evidence="1 2">
    <name type="scientific">Diversispora eburnea</name>
    <dbReference type="NCBI Taxonomy" id="1213867"/>
    <lineage>
        <taxon>Eukaryota</taxon>
        <taxon>Fungi</taxon>
        <taxon>Fungi incertae sedis</taxon>
        <taxon>Mucoromycota</taxon>
        <taxon>Glomeromycotina</taxon>
        <taxon>Glomeromycetes</taxon>
        <taxon>Diversisporales</taxon>
        <taxon>Diversisporaceae</taxon>
        <taxon>Diversispora</taxon>
    </lineage>
</organism>
<reference evidence="1" key="1">
    <citation type="submission" date="2021-06" db="EMBL/GenBank/DDBJ databases">
        <authorList>
            <person name="Kallberg Y."/>
            <person name="Tangrot J."/>
            <person name="Rosling A."/>
        </authorList>
    </citation>
    <scope>NUCLEOTIDE SEQUENCE</scope>
    <source>
        <strain evidence="1">AZ414A</strain>
    </source>
</reference>
<keyword evidence="2" id="KW-1185">Reference proteome</keyword>
<protein>
    <submittedName>
        <fullName evidence="1">9325_t:CDS:1</fullName>
    </submittedName>
</protein>
<dbReference type="AlphaFoldDB" id="A0A9N9B9G6"/>
<dbReference type="EMBL" id="CAJVPK010000865">
    <property type="protein sequence ID" value="CAG8555530.1"/>
    <property type="molecule type" value="Genomic_DNA"/>
</dbReference>
<gene>
    <name evidence="1" type="ORF">DEBURN_LOCUS7319</name>
</gene>
<sequence length="46" mass="5203">MEKCYFEIEGQATLASEEISPPLPPLPNLNLDLSDIDLDDIDWNNL</sequence>
<accession>A0A9N9B9G6</accession>
<evidence type="ECO:0000313" key="2">
    <source>
        <dbReference type="Proteomes" id="UP000789706"/>
    </source>
</evidence>
<evidence type="ECO:0000313" key="1">
    <source>
        <dbReference type="EMBL" id="CAG8555530.1"/>
    </source>
</evidence>
<dbReference type="Proteomes" id="UP000789706">
    <property type="component" value="Unassembled WGS sequence"/>
</dbReference>
<name>A0A9N9B9G6_9GLOM</name>
<proteinExistence type="predicted"/>
<comment type="caution">
    <text evidence="1">The sequence shown here is derived from an EMBL/GenBank/DDBJ whole genome shotgun (WGS) entry which is preliminary data.</text>
</comment>